<evidence type="ECO:0000256" key="1">
    <source>
        <dbReference type="ARBA" id="ARBA00004477"/>
    </source>
</evidence>
<keyword evidence="10" id="KW-1185">Reference proteome</keyword>
<dbReference type="InterPro" id="IPR009600">
    <property type="entry name" value="PIG-U"/>
</dbReference>
<accession>A0AA35YWI6</accession>
<dbReference type="Proteomes" id="UP001177003">
    <property type="component" value="Chromosome 4"/>
</dbReference>
<keyword evidence="8" id="KW-0472">Membrane</keyword>
<organism evidence="9 10">
    <name type="scientific">Lactuca saligna</name>
    <name type="common">Willowleaf lettuce</name>
    <dbReference type="NCBI Taxonomy" id="75948"/>
    <lineage>
        <taxon>Eukaryota</taxon>
        <taxon>Viridiplantae</taxon>
        <taxon>Streptophyta</taxon>
        <taxon>Embryophyta</taxon>
        <taxon>Tracheophyta</taxon>
        <taxon>Spermatophyta</taxon>
        <taxon>Magnoliopsida</taxon>
        <taxon>eudicotyledons</taxon>
        <taxon>Gunneridae</taxon>
        <taxon>Pentapetalae</taxon>
        <taxon>asterids</taxon>
        <taxon>campanulids</taxon>
        <taxon>Asterales</taxon>
        <taxon>Asteraceae</taxon>
        <taxon>Cichorioideae</taxon>
        <taxon>Cichorieae</taxon>
        <taxon>Lactucinae</taxon>
        <taxon>Lactuca</taxon>
    </lineage>
</organism>
<dbReference type="EMBL" id="OX465080">
    <property type="protein sequence ID" value="CAI9281570.1"/>
    <property type="molecule type" value="Genomic_DNA"/>
</dbReference>
<evidence type="ECO:0000256" key="7">
    <source>
        <dbReference type="ARBA" id="ARBA00022989"/>
    </source>
</evidence>
<keyword evidence="7" id="KW-1133">Transmembrane helix</keyword>
<protein>
    <submittedName>
        <fullName evidence="9">Uncharacterized protein</fullName>
    </submittedName>
</protein>
<evidence type="ECO:0000256" key="8">
    <source>
        <dbReference type="ARBA" id="ARBA00023136"/>
    </source>
</evidence>
<dbReference type="GO" id="GO:0016255">
    <property type="term" value="P:attachment of GPI anchor to protein"/>
    <property type="evidence" value="ECO:0007669"/>
    <property type="project" value="InterPro"/>
</dbReference>
<evidence type="ECO:0000313" key="9">
    <source>
        <dbReference type="EMBL" id="CAI9281570.1"/>
    </source>
</evidence>
<keyword evidence="4" id="KW-0337">GPI-anchor biosynthesis</keyword>
<evidence type="ECO:0000256" key="2">
    <source>
        <dbReference type="ARBA" id="ARBA00004687"/>
    </source>
</evidence>
<dbReference type="GO" id="GO:0006506">
    <property type="term" value="P:GPI anchor biosynthetic process"/>
    <property type="evidence" value="ECO:0007669"/>
    <property type="project" value="UniProtKB-KW"/>
</dbReference>
<keyword evidence="5" id="KW-0812">Transmembrane</keyword>
<dbReference type="GO" id="GO:0042765">
    <property type="term" value="C:GPI-anchor transamidase complex"/>
    <property type="evidence" value="ECO:0007669"/>
    <property type="project" value="InterPro"/>
</dbReference>
<evidence type="ECO:0000256" key="3">
    <source>
        <dbReference type="ARBA" id="ARBA00010026"/>
    </source>
</evidence>
<keyword evidence="6" id="KW-0256">Endoplasmic reticulum</keyword>
<evidence type="ECO:0000256" key="4">
    <source>
        <dbReference type="ARBA" id="ARBA00022502"/>
    </source>
</evidence>
<name>A0AA35YWI6_LACSI</name>
<reference evidence="9" key="1">
    <citation type="submission" date="2023-04" db="EMBL/GenBank/DDBJ databases">
        <authorList>
            <person name="Vijverberg K."/>
            <person name="Xiong W."/>
            <person name="Schranz E."/>
        </authorList>
    </citation>
    <scope>NUCLEOTIDE SEQUENCE</scope>
</reference>
<dbReference type="Pfam" id="PF06728">
    <property type="entry name" value="PIG-U"/>
    <property type="match status" value="1"/>
</dbReference>
<comment type="similarity">
    <text evidence="3">Belongs to the PIGU family.</text>
</comment>
<evidence type="ECO:0000313" key="10">
    <source>
        <dbReference type="Proteomes" id="UP001177003"/>
    </source>
</evidence>
<comment type="subcellular location">
    <subcellularLocation>
        <location evidence="1">Endoplasmic reticulum membrane</location>
        <topology evidence="1">Multi-pass membrane protein</topology>
    </subcellularLocation>
</comment>
<sequence>MAFVVADIITAILIRAIGQLLQVADIKSLKSLGATTHLNVSENFPSGEIAALFYLWNPLTIITCLGYSTSPFENLVIVLSVYGACMSYALVEGRAAMEGRRNICSQF</sequence>
<comment type="pathway">
    <text evidence="2">Glycolipid biosynthesis; glycosylphosphatidylinositol-anchor biosynthesis.</text>
</comment>
<dbReference type="PANTHER" id="PTHR13121">
    <property type="entry name" value="GPI TRANSAMIDASE COMPONENT PIG-U"/>
    <property type="match status" value="1"/>
</dbReference>
<dbReference type="PANTHER" id="PTHR13121:SF0">
    <property type="entry name" value="PHOSPHATIDYLINOSITOL GLYCAN ANCHOR BIOSYNTHESIS CLASS U PROTEIN"/>
    <property type="match status" value="1"/>
</dbReference>
<evidence type="ECO:0000256" key="5">
    <source>
        <dbReference type="ARBA" id="ARBA00022692"/>
    </source>
</evidence>
<evidence type="ECO:0000256" key="6">
    <source>
        <dbReference type="ARBA" id="ARBA00022824"/>
    </source>
</evidence>
<dbReference type="AlphaFoldDB" id="A0AA35YWI6"/>
<gene>
    <name evidence="9" type="ORF">LSALG_LOCUS21261</name>
</gene>
<proteinExistence type="inferred from homology"/>